<dbReference type="SUPFAM" id="SSF50978">
    <property type="entry name" value="WD40 repeat-like"/>
    <property type="match status" value="1"/>
</dbReference>
<dbReference type="InterPro" id="IPR015943">
    <property type="entry name" value="WD40/YVTN_repeat-like_dom_sf"/>
</dbReference>
<evidence type="ECO:0000256" key="2">
    <source>
        <dbReference type="ARBA" id="ARBA00022737"/>
    </source>
</evidence>
<reference evidence="4 5" key="1">
    <citation type="submission" date="2019-02" db="EMBL/GenBank/DDBJ databases">
        <title>Genome sequencing of the rare red list fungi Bondarzewia mesenterica.</title>
        <authorList>
            <person name="Buettner E."/>
            <person name="Kellner H."/>
        </authorList>
    </citation>
    <scope>NUCLEOTIDE SEQUENCE [LARGE SCALE GENOMIC DNA]</scope>
    <source>
        <strain evidence="4 5">DSM 108281</strain>
    </source>
</reference>
<dbReference type="GO" id="GO:0031080">
    <property type="term" value="C:nuclear pore outer ring"/>
    <property type="evidence" value="ECO:0007669"/>
    <property type="project" value="InterPro"/>
</dbReference>
<dbReference type="InterPro" id="IPR001680">
    <property type="entry name" value="WD40_rpt"/>
</dbReference>
<evidence type="ECO:0000313" key="5">
    <source>
        <dbReference type="Proteomes" id="UP000310158"/>
    </source>
</evidence>
<evidence type="ECO:0000256" key="1">
    <source>
        <dbReference type="ARBA" id="ARBA00022574"/>
    </source>
</evidence>
<dbReference type="OrthoDB" id="340259at2759"/>
<evidence type="ECO:0000256" key="3">
    <source>
        <dbReference type="PROSITE-ProRule" id="PRU00221"/>
    </source>
</evidence>
<dbReference type="PANTHER" id="PTHR22806">
    <property type="entry name" value="NUCLEOPORIN NUP37 P37 -RELATED"/>
    <property type="match status" value="1"/>
</dbReference>
<feature type="repeat" description="WD" evidence="3">
    <location>
        <begin position="107"/>
        <end position="145"/>
    </location>
</feature>
<dbReference type="AlphaFoldDB" id="A0A4S4M761"/>
<protein>
    <submittedName>
        <fullName evidence="4">Uncharacterized protein</fullName>
    </submittedName>
</protein>
<gene>
    <name evidence="4" type="ORF">EW146_g496</name>
</gene>
<dbReference type="PROSITE" id="PS50082">
    <property type="entry name" value="WD_REPEATS_2"/>
    <property type="match status" value="1"/>
</dbReference>
<comment type="caution">
    <text evidence="4">The sequence shown here is derived from an EMBL/GenBank/DDBJ whole genome shotgun (WGS) entry which is preliminary data.</text>
</comment>
<dbReference type="EMBL" id="SGPL01000011">
    <property type="protein sequence ID" value="THH20935.1"/>
    <property type="molecule type" value="Genomic_DNA"/>
</dbReference>
<accession>A0A4S4M761</accession>
<evidence type="ECO:0000313" key="4">
    <source>
        <dbReference type="EMBL" id="THH20935.1"/>
    </source>
</evidence>
<sequence length="408" mass="44522">MDIRLPLPEHIHVLRACYNDDARDIIALGGEHSVHVLLVTESSASTIASFHVGSRITALAWSSRTISPSTSDTWFLELAAASADFGLHLLTKYPNTEEDIFPFGGGLSGHHGRVNDMTFCGGRTNDSAKYVATVSDDKMLMVWDLHPNLDIPYNQQSPTSDGFTPDTDAARPQPTAYPVSFPHPLTSVNAHPSVSKDLIVSDSRGSIFLTDWRSDPADTPTDSWRHSSVIELIEPRALADATSTASAHWSGSVSWRQDSVQTVLRLGGTFPPSIAAIHPSLLSFSRADTVLFFRSVGATYGSRFAIWDLAKVQGGKPTATGTSFPEGAHRFRWCQTYPDYFAISTRSPAKGAVIHVYNAFHIHAEPTVFNIGPRPLRVHDFDFLATRGIPRIAAAVGRQLIVFCIGVE</sequence>
<dbReference type="Gene3D" id="2.130.10.10">
    <property type="entry name" value="YVTN repeat-like/Quinoprotein amine dehydrogenase"/>
    <property type="match status" value="1"/>
</dbReference>
<keyword evidence="2" id="KW-0677">Repeat</keyword>
<dbReference type="InterPro" id="IPR019775">
    <property type="entry name" value="WD40_repeat_CS"/>
</dbReference>
<dbReference type="PROSITE" id="PS00678">
    <property type="entry name" value="WD_REPEATS_1"/>
    <property type="match status" value="1"/>
</dbReference>
<name>A0A4S4M761_9AGAM</name>
<dbReference type="InterPro" id="IPR037626">
    <property type="entry name" value="NUP37"/>
</dbReference>
<organism evidence="4 5">
    <name type="scientific">Bondarzewia mesenterica</name>
    <dbReference type="NCBI Taxonomy" id="1095465"/>
    <lineage>
        <taxon>Eukaryota</taxon>
        <taxon>Fungi</taxon>
        <taxon>Dikarya</taxon>
        <taxon>Basidiomycota</taxon>
        <taxon>Agaricomycotina</taxon>
        <taxon>Agaricomycetes</taxon>
        <taxon>Russulales</taxon>
        <taxon>Bondarzewiaceae</taxon>
        <taxon>Bondarzewia</taxon>
    </lineage>
</organism>
<dbReference type="PANTHER" id="PTHR22806:SF0">
    <property type="entry name" value="NUCLEOPORIN NUP37"/>
    <property type="match status" value="1"/>
</dbReference>
<dbReference type="InterPro" id="IPR036322">
    <property type="entry name" value="WD40_repeat_dom_sf"/>
</dbReference>
<keyword evidence="5" id="KW-1185">Reference proteome</keyword>
<keyword evidence="1 3" id="KW-0853">WD repeat</keyword>
<dbReference type="Proteomes" id="UP000310158">
    <property type="component" value="Unassembled WGS sequence"/>
</dbReference>
<proteinExistence type="predicted"/>